<organism evidence="11 12">
    <name type="scientific">Vairimorpha necatrix</name>
    <dbReference type="NCBI Taxonomy" id="6039"/>
    <lineage>
        <taxon>Eukaryota</taxon>
        <taxon>Fungi</taxon>
        <taxon>Fungi incertae sedis</taxon>
        <taxon>Microsporidia</taxon>
        <taxon>Nosematidae</taxon>
        <taxon>Vairimorpha</taxon>
    </lineage>
</organism>
<keyword evidence="5" id="KW-0479">Metal-binding</keyword>
<dbReference type="GO" id="GO:0046872">
    <property type="term" value="F:metal ion binding"/>
    <property type="evidence" value="ECO:0007669"/>
    <property type="project" value="UniProtKB-KW"/>
</dbReference>
<keyword evidence="12" id="KW-1185">Reference proteome</keyword>
<proteinExistence type="predicted"/>
<keyword evidence="3" id="KW-0963">Cytoplasm</keyword>
<dbReference type="GO" id="GO:0070095">
    <property type="term" value="F:fructose-6-phosphate binding"/>
    <property type="evidence" value="ECO:0007669"/>
    <property type="project" value="TreeGrafter"/>
</dbReference>
<sequence>MKSYIEEVKLTFDSVSEDVGILYEELGLDVIYDTHCIKIYSSPIAKIISIDGGIHVNTIISNDLDKEIYDSMGNKVIVKYIGSHSKLSVGIITSGGDAPGMNSAIRSIIRTGIKAGGSVYGVYRGFDGLINNYICKLGWDTETHNSSEGGTVLLSFRSKDFFNREGRKKAALNLIIRNINSLIILGGDGSLKGAHVLKQEWRELFKELIDEGKLDILAKKSKKKINDESKNFYKDFYGEPECYKETPKKRVTEKYEKDQKSNESFTNPKNLYKYIYDLVIIGIPASIDNDIPLCDFTLGCDTALNRVVESIDHISSTMKSHQRVFVMEVMGRNCGWLALMSAYSCLADYLLIPENPPYNWKNEVMEHIDYGRKHGKPGMFIIVSEGAVDREGNLIDAADMVKYIKTKDIDVRLLKLGHVQRGGPTSASDRIFGTLAGIKAYEEVEKSFSEENYTSKIIVSSNGEVVAKNLEDVITTNELIKTYQTKFDFDSILTNRGNLFKSALSFYLYILQNKKMSRAMYVEDLNLKVLVNNNEELQNKYNKENSGIKNSTVFNTRIGIMQFGERSSGMNTALNSIVQYCYASNIEPLCILNGLEGFKNDQVIKPELYEFGNDFNNGGSILGLGETGVECDVLQQMKKHELKGLIIIGDTVSLDVLYKIKLERLKFSASENEAVSIILIPASSTNNIPCTDISIGTDTALNTILKVSDCSKLSSLSLKKSVFVLEIAGICGYLTCMGGLAAGAFDCFIPERKYLISHLSETAHRLRRKFKEEKRSGTVIFRNEKTFRSISTESFCKVLETDGMFLFGTDYGVLGRLQSGLNPSPIDRINASLLGFKAVDYCTNNNIGVIGIIGNQVHFTDIADCINEYDEETKRVKNPKWLIHSKVCKSLE</sequence>
<dbReference type="InterPro" id="IPR015912">
    <property type="entry name" value="Phosphofructokinase_CS"/>
</dbReference>
<dbReference type="PRINTS" id="PR00476">
    <property type="entry name" value="PHFRCTKINASE"/>
</dbReference>
<dbReference type="SUPFAM" id="SSF53784">
    <property type="entry name" value="Phosphofructokinase"/>
    <property type="match status" value="2"/>
</dbReference>
<evidence type="ECO:0000256" key="3">
    <source>
        <dbReference type="ARBA" id="ARBA00022490"/>
    </source>
</evidence>
<feature type="domain" description="Phosphofructokinase" evidence="10">
    <location>
        <begin position="557"/>
        <end position="841"/>
    </location>
</feature>
<comment type="pathway">
    <text evidence="2">Carbohydrate degradation; glycolysis; D-glyceraldehyde 3-phosphate and glycerone phosphate from D-glucose: step 3/4.</text>
</comment>
<dbReference type="RefSeq" id="XP_065330873.1">
    <property type="nucleotide sequence ID" value="XM_065474801.1"/>
</dbReference>
<evidence type="ECO:0000256" key="4">
    <source>
        <dbReference type="ARBA" id="ARBA00022679"/>
    </source>
</evidence>
<comment type="cofactor">
    <cofactor evidence="1">
        <name>Mg(2+)</name>
        <dbReference type="ChEBI" id="CHEBI:18420"/>
    </cofactor>
</comment>
<dbReference type="GO" id="GO:0005524">
    <property type="term" value="F:ATP binding"/>
    <property type="evidence" value="ECO:0007669"/>
    <property type="project" value="TreeGrafter"/>
</dbReference>
<dbReference type="Proteomes" id="UP001334084">
    <property type="component" value="Chromosome 10"/>
</dbReference>
<dbReference type="AlphaFoldDB" id="A0AAX4JFE7"/>
<evidence type="ECO:0000256" key="2">
    <source>
        <dbReference type="ARBA" id="ARBA00004679"/>
    </source>
</evidence>
<keyword evidence="6" id="KW-0418">Kinase</keyword>
<dbReference type="KEGG" id="vnx:VNE69_10079"/>
<dbReference type="GO" id="GO:0061621">
    <property type="term" value="P:canonical glycolysis"/>
    <property type="evidence" value="ECO:0007669"/>
    <property type="project" value="TreeGrafter"/>
</dbReference>
<evidence type="ECO:0000259" key="10">
    <source>
        <dbReference type="Pfam" id="PF00365"/>
    </source>
</evidence>
<protein>
    <submittedName>
        <fullName evidence="11">ATP-dependent 6-phosphofructokinase</fullName>
    </submittedName>
</protein>
<evidence type="ECO:0000256" key="7">
    <source>
        <dbReference type="ARBA" id="ARBA00022842"/>
    </source>
</evidence>
<dbReference type="GO" id="GO:0005945">
    <property type="term" value="C:6-phosphofructokinase complex"/>
    <property type="evidence" value="ECO:0007669"/>
    <property type="project" value="TreeGrafter"/>
</dbReference>
<comment type="catalytic activity">
    <reaction evidence="9">
        <text>beta-D-fructose 6-phosphate + ATP = beta-D-fructose 1,6-bisphosphate + ADP + H(+)</text>
        <dbReference type="Rhea" id="RHEA:16109"/>
        <dbReference type="ChEBI" id="CHEBI:15378"/>
        <dbReference type="ChEBI" id="CHEBI:30616"/>
        <dbReference type="ChEBI" id="CHEBI:32966"/>
        <dbReference type="ChEBI" id="CHEBI:57634"/>
        <dbReference type="ChEBI" id="CHEBI:456216"/>
        <dbReference type="EC" id="2.7.1.11"/>
    </reaction>
</comment>
<dbReference type="PROSITE" id="PS00433">
    <property type="entry name" value="PHOSPHOFRUCTOKINASE"/>
    <property type="match status" value="1"/>
</dbReference>
<dbReference type="PANTHER" id="PTHR13697:SF52">
    <property type="entry name" value="ATP-DEPENDENT 6-PHOSPHOFRUCTOKINASE 3"/>
    <property type="match status" value="1"/>
</dbReference>
<keyword evidence="7" id="KW-0460">Magnesium</keyword>
<accession>A0AAX4JFE7</accession>
<dbReference type="GO" id="GO:0042802">
    <property type="term" value="F:identical protein binding"/>
    <property type="evidence" value="ECO:0007669"/>
    <property type="project" value="TreeGrafter"/>
</dbReference>
<dbReference type="GO" id="GO:0048029">
    <property type="term" value="F:monosaccharide binding"/>
    <property type="evidence" value="ECO:0007669"/>
    <property type="project" value="TreeGrafter"/>
</dbReference>
<evidence type="ECO:0000256" key="8">
    <source>
        <dbReference type="ARBA" id="ARBA00023152"/>
    </source>
</evidence>
<evidence type="ECO:0000256" key="6">
    <source>
        <dbReference type="ARBA" id="ARBA00022777"/>
    </source>
</evidence>
<feature type="domain" description="Phosphofructokinase" evidence="10">
    <location>
        <begin position="89"/>
        <end position="442"/>
    </location>
</feature>
<gene>
    <name evidence="11" type="ORF">VNE69_10079</name>
</gene>
<keyword evidence="8" id="KW-0324">Glycolysis</keyword>
<evidence type="ECO:0000256" key="5">
    <source>
        <dbReference type="ARBA" id="ARBA00022723"/>
    </source>
</evidence>
<dbReference type="GO" id="GO:0030388">
    <property type="term" value="P:fructose 1,6-bisphosphate metabolic process"/>
    <property type="evidence" value="ECO:0007669"/>
    <property type="project" value="TreeGrafter"/>
</dbReference>
<dbReference type="PANTHER" id="PTHR13697">
    <property type="entry name" value="PHOSPHOFRUCTOKINASE"/>
    <property type="match status" value="1"/>
</dbReference>
<dbReference type="InterPro" id="IPR035966">
    <property type="entry name" value="PKF_sf"/>
</dbReference>
<dbReference type="GO" id="GO:0016208">
    <property type="term" value="F:AMP binding"/>
    <property type="evidence" value="ECO:0007669"/>
    <property type="project" value="TreeGrafter"/>
</dbReference>
<dbReference type="EMBL" id="CP142735">
    <property type="protein sequence ID" value="WUR04728.1"/>
    <property type="molecule type" value="Genomic_DNA"/>
</dbReference>
<dbReference type="GO" id="GO:0003872">
    <property type="term" value="F:6-phosphofructokinase activity"/>
    <property type="evidence" value="ECO:0007669"/>
    <property type="project" value="UniProtKB-EC"/>
</dbReference>
<evidence type="ECO:0000313" key="12">
    <source>
        <dbReference type="Proteomes" id="UP001334084"/>
    </source>
</evidence>
<name>A0AAX4JFE7_9MICR</name>
<dbReference type="GO" id="GO:0006002">
    <property type="term" value="P:fructose 6-phosphate metabolic process"/>
    <property type="evidence" value="ECO:0007669"/>
    <property type="project" value="InterPro"/>
</dbReference>
<evidence type="ECO:0000313" key="11">
    <source>
        <dbReference type="EMBL" id="WUR04728.1"/>
    </source>
</evidence>
<evidence type="ECO:0000256" key="1">
    <source>
        <dbReference type="ARBA" id="ARBA00001946"/>
    </source>
</evidence>
<dbReference type="InterPro" id="IPR000023">
    <property type="entry name" value="Phosphofructokinase_dom"/>
</dbReference>
<dbReference type="Pfam" id="PF00365">
    <property type="entry name" value="PFK"/>
    <property type="match status" value="2"/>
</dbReference>
<dbReference type="InterPro" id="IPR022953">
    <property type="entry name" value="ATP_PFK"/>
</dbReference>
<dbReference type="GeneID" id="90542561"/>
<evidence type="ECO:0000256" key="9">
    <source>
        <dbReference type="ARBA" id="ARBA00048070"/>
    </source>
</evidence>
<dbReference type="Gene3D" id="3.40.50.460">
    <property type="entry name" value="Phosphofructokinase domain"/>
    <property type="match status" value="2"/>
</dbReference>
<dbReference type="Gene3D" id="3.40.50.450">
    <property type="match status" value="2"/>
</dbReference>
<reference evidence="11" key="1">
    <citation type="journal article" date="2024" name="BMC Genomics">
        <title>Functional annotation of a divergent genome using sequence and structure-based similarity.</title>
        <authorList>
            <person name="Svedberg D."/>
            <person name="Winiger R.R."/>
            <person name="Berg A."/>
            <person name="Sharma H."/>
            <person name="Tellgren-Roth C."/>
            <person name="Debrunner-Vossbrinck B.A."/>
            <person name="Vossbrinck C.R."/>
            <person name="Barandun J."/>
        </authorList>
    </citation>
    <scope>NUCLEOTIDE SEQUENCE</scope>
    <source>
        <strain evidence="11">Illinois isolate</strain>
    </source>
</reference>
<keyword evidence="4" id="KW-0808">Transferase</keyword>